<evidence type="ECO:0000313" key="2">
    <source>
        <dbReference type="EMBL" id="MEY8538974.1"/>
    </source>
</evidence>
<feature type="region of interest" description="Disordered" evidence="1">
    <location>
        <begin position="378"/>
        <end position="400"/>
    </location>
</feature>
<dbReference type="InterPro" id="IPR006944">
    <property type="entry name" value="Phage/GTA_portal"/>
</dbReference>
<protein>
    <submittedName>
        <fullName evidence="2">Phage portal protein</fullName>
    </submittedName>
</protein>
<comment type="caution">
    <text evidence="2">The sequence shown here is derived from an EMBL/GenBank/DDBJ whole genome shotgun (WGS) entry which is preliminary data.</text>
</comment>
<feature type="compositionally biased region" description="Basic and acidic residues" evidence="1">
    <location>
        <begin position="387"/>
        <end position="400"/>
    </location>
</feature>
<reference evidence="2 3" key="1">
    <citation type="submission" date="2024-03" db="EMBL/GenBank/DDBJ databases">
        <title>Mouse gut bacterial collection (mGBC) of GemPharmatech.</title>
        <authorList>
            <person name="He Y."/>
            <person name="Dong L."/>
            <person name="Wu D."/>
            <person name="Gao X."/>
            <person name="Lin Z."/>
        </authorList>
    </citation>
    <scope>NUCLEOTIDE SEQUENCE [LARGE SCALE GENOMIC DNA]</scope>
    <source>
        <strain evidence="2 3">20-218</strain>
    </source>
</reference>
<dbReference type="Pfam" id="PF04860">
    <property type="entry name" value="Phage_portal"/>
    <property type="match status" value="1"/>
</dbReference>
<keyword evidence="3" id="KW-1185">Reference proteome</keyword>
<accession>A0ABV4DD21</accession>
<organism evidence="2 3">
    <name type="scientific">Lactococcus muris</name>
    <dbReference type="NCBI Taxonomy" id="2941330"/>
    <lineage>
        <taxon>Bacteria</taxon>
        <taxon>Bacillati</taxon>
        <taxon>Bacillota</taxon>
        <taxon>Bacilli</taxon>
        <taxon>Lactobacillales</taxon>
        <taxon>Streptococcaceae</taxon>
        <taxon>Lactococcus</taxon>
    </lineage>
</organism>
<evidence type="ECO:0000313" key="3">
    <source>
        <dbReference type="Proteomes" id="UP001565242"/>
    </source>
</evidence>
<name>A0ABV4DD21_9LACT</name>
<dbReference type="EMBL" id="JBCLSQ010000041">
    <property type="protein sequence ID" value="MEY8538974.1"/>
    <property type="molecule type" value="Genomic_DNA"/>
</dbReference>
<dbReference type="Proteomes" id="UP001565242">
    <property type="component" value="Unassembled WGS sequence"/>
</dbReference>
<evidence type="ECO:0000256" key="1">
    <source>
        <dbReference type="SAM" id="MobiDB-lite"/>
    </source>
</evidence>
<gene>
    <name evidence="2" type="ORF">AALM99_11150</name>
</gene>
<proteinExistence type="predicted"/>
<dbReference type="RefSeq" id="WP_369918944.1">
    <property type="nucleotide sequence ID" value="NZ_JBCLSQ010000041.1"/>
</dbReference>
<sequence>MGIRDIISNYLFKQVEKRGWVEDYTSSIRYSGVYSNDRNILSSSDVYELLQDISNQVALADIVVENGNGKEIYNDPVVSILKHPNNYLTGFEFIKLMTNNYLLHGEVFPILDGSQIHLATNISTELDDRLVEHFKINGVEIPSFMIRHIKNIGNNHLEGIGILDIGKETLNGVMNAEKVLTDKYSKGGLLAFMLRLDAHINPQNSGQSKFIKAILNQLESIDDSRTIKMIPLGKGYSIETLKSPIEDEKILAYLNVYKKDLGKFLGVNVDTYTSLLKSDLEKGMMYLHNKAVKHIMKNFGEHLSLLFFGKDSSKKVKFKINILDFVPYSTKTNIGYNIVRTGITSPDNVAEMLGFPKQNTAETQAVYISNDLSKIGEKQATDNSLKGGDENNKQKGDESI</sequence>